<dbReference type="InterPro" id="IPR027417">
    <property type="entry name" value="P-loop_NTPase"/>
</dbReference>
<keyword evidence="4 10" id="KW-0067">ATP-binding</keyword>
<gene>
    <name evidence="10" type="ORF">MOZ64_03525</name>
</gene>
<protein>
    <submittedName>
        <fullName evidence="10">ABC transporter ATP-binding protein/permease</fullName>
    </submittedName>
</protein>
<dbReference type="InterPro" id="IPR039421">
    <property type="entry name" value="Type_1_exporter"/>
</dbReference>
<comment type="caution">
    <text evidence="10">The sequence shown here is derived from an EMBL/GenBank/DDBJ whole genome shotgun (WGS) entry which is preliminary data.</text>
</comment>
<feature type="domain" description="ABC transmembrane type-1" evidence="9">
    <location>
        <begin position="21"/>
        <end position="299"/>
    </location>
</feature>
<feature type="domain" description="ABC transporter" evidence="8">
    <location>
        <begin position="332"/>
        <end position="570"/>
    </location>
</feature>
<dbReference type="CDD" id="cd18548">
    <property type="entry name" value="ABC_6TM_Tm287_like"/>
    <property type="match status" value="1"/>
</dbReference>
<feature type="transmembrane region" description="Helical" evidence="7">
    <location>
        <begin position="21"/>
        <end position="38"/>
    </location>
</feature>
<feature type="transmembrane region" description="Helical" evidence="7">
    <location>
        <begin position="246"/>
        <end position="264"/>
    </location>
</feature>
<evidence type="ECO:0000259" key="8">
    <source>
        <dbReference type="PROSITE" id="PS50893"/>
    </source>
</evidence>
<evidence type="ECO:0000256" key="2">
    <source>
        <dbReference type="ARBA" id="ARBA00022692"/>
    </source>
</evidence>
<evidence type="ECO:0000256" key="7">
    <source>
        <dbReference type="SAM" id="Phobius"/>
    </source>
</evidence>
<dbReference type="Proteomes" id="UP001285244">
    <property type="component" value="Unassembled WGS sequence"/>
</dbReference>
<dbReference type="PANTHER" id="PTHR43394:SF1">
    <property type="entry name" value="ATP-BINDING CASSETTE SUB-FAMILY B MEMBER 10, MITOCHONDRIAL"/>
    <property type="match status" value="1"/>
</dbReference>
<evidence type="ECO:0000256" key="4">
    <source>
        <dbReference type="ARBA" id="ARBA00022840"/>
    </source>
</evidence>
<dbReference type="RefSeq" id="WP_320325226.1">
    <property type="nucleotide sequence ID" value="NZ_JALBUS010000004.1"/>
</dbReference>
<evidence type="ECO:0000256" key="1">
    <source>
        <dbReference type="ARBA" id="ARBA00004651"/>
    </source>
</evidence>
<keyword evidence="3" id="KW-0547">Nucleotide-binding</keyword>
<reference evidence="10 11" key="1">
    <citation type="submission" date="2022-03" db="EMBL/GenBank/DDBJ databases">
        <title>Novel taxa within the pig intestine.</title>
        <authorList>
            <person name="Wylensek D."/>
            <person name="Bishof K."/>
            <person name="Afrizal A."/>
            <person name="Clavel T."/>
        </authorList>
    </citation>
    <scope>NUCLEOTIDE SEQUENCE [LARGE SCALE GENOMIC DNA]</scope>
    <source>
        <strain evidence="10 11">Cla-KB-P134</strain>
    </source>
</reference>
<dbReference type="InterPro" id="IPR036640">
    <property type="entry name" value="ABC1_TM_sf"/>
</dbReference>
<feature type="transmembrane region" description="Helical" evidence="7">
    <location>
        <begin position="158"/>
        <end position="178"/>
    </location>
</feature>
<dbReference type="PROSITE" id="PS00211">
    <property type="entry name" value="ABC_TRANSPORTER_1"/>
    <property type="match status" value="1"/>
</dbReference>
<dbReference type="EMBL" id="JALBUS010000004">
    <property type="protein sequence ID" value="MDX8416912.1"/>
    <property type="molecule type" value="Genomic_DNA"/>
</dbReference>
<dbReference type="InterPro" id="IPR003593">
    <property type="entry name" value="AAA+_ATPase"/>
</dbReference>
<evidence type="ECO:0000313" key="11">
    <source>
        <dbReference type="Proteomes" id="UP001285244"/>
    </source>
</evidence>
<dbReference type="InterPro" id="IPR017871">
    <property type="entry name" value="ABC_transporter-like_CS"/>
</dbReference>
<proteinExistence type="predicted"/>
<feature type="transmembrane region" description="Helical" evidence="7">
    <location>
        <begin position="50"/>
        <end position="72"/>
    </location>
</feature>
<name>A0ABU4WK35_9FIRM</name>
<dbReference type="PANTHER" id="PTHR43394">
    <property type="entry name" value="ATP-DEPENDENT PERMEASE MDL1, MITOCHONDRIAL"/>
    <property type="match status" value="1"/>
</dbReference>
<keyword evidence="11" id="KW-1185">Reference proteome</keyword>
<dbReference type="Gene3D" id="1.20.1560.10">
    <property type="entry name" value="ABC transporter type 1, transmembrane domain"/>
    <property type="match status" value="1"/>
</dbReference>
<dbReference type="Pfam" id="PF00664">
    <property type="entry name" value="ABC_membrane"/>
    <property type="match status" value="1"/>
</dbReference>
<dbReference type="InterPro" id="IPR011527">
    <property type="entry name" value="ABC1_TM_dom"/>
</dbReference>
<evidence type="ECO:0000256" key="3">
    <source>
        <dbReference type="ARBA" id="ARBA00022741"/>
    </source>
</evidence>
<keyword evidence="6 7" id="KW-0472">Membrane</keyword>
<evidence type="ECO:0000259" key="9">
    <source>
        <dbReference type="PROSITE" id="PS50929"/>
    </source>
</evidence>
<keyword evidence="5 7" id="KW-1133">Transmembrane helix</keyword>
<dbReference type="Gene3D" id="3.40.50.300">
    <property type="entry name" value="P-loop containing nucleotide triphosphate hydrolases"/>
    <property type="match status" value="1"/>
</dbReference>
<dbReference type="PROSITE" id="PS50929">
    <property type="entry name" value="ABC_TM1F"/>
    <property type="match status" value="1"/>
</dbReference>
<dbReference type="SMART" id="SM00382">
    <property type="entry name" value="AAA"/>
    <property type="match status" value="1"/>
</dbReference>
<sequence>MLKTILSELKEYKRATIVTPLWVIVEALMEVFIPYQLAIMVDEGIQKGNLHVVGISAALMLAAAILSLYCGFQSGKYAAYASTGFAKNLRKAEYKNISNFSFKEIDHYSTGSLITRMTTDVTNVQMAFMMVIRTCARAPMMLIASLVMTFLINRKIALIFLGVSLFLALVLFGVIFIVRPIFNRLFKKYDALNARIQENITGIRVVKSFVREPYEIHKFEDTSQNLFKIQRLAERILSINSPAMQLSAYIMILGIAWVGAHMIVSSQLTTGQLMTLLTYVMNILFALMMLSMVVVMVSMSIASGQRISEVLTQKSSIVSPENAINSVADGSIQFDHVYFDYGKNDKEDEHVLSDINISIPTGSTVGIFGATGSSKSSFVQLIPRLYDVTSGSIRVGGIDVRKYDLEVLRDNVAMVLQKNILFSGSIKENMRWGNPNASDEEILEACQWAQADEFIQKMPEKYDSHIERGGANVSGGQRQRLCIARALLKKPKILILDDSTSAVDTKTDALIRQAFKEKVPHITRLIISQRISSIQDADMIIVLNNGKIDAIGNHETLLKTSPTYKETFEAQQEGGGDFDEAE</sequence>
<dbReference type="Pfam" id="PF00005">
    <property type="entry name" value="ABC_tran"/>
    <property type="match status" value="1"/>
</dbReference>
<evidence type="ECO:0000256" key="5">
    <source>
        <dbReference type="ARBA" id="ARBA00022989"/>
    </source>
</evidence>
<dbReference type="SUPFAM" id="SSF52540">
    <property type="entry name" value="P-loop containing nucleoside triphosphate hydrolases"/>
    <property type="match status" value="1"/>
</dbReference>
<organism evidence="10 11">
    <name type="scientific">Absicoccus intestinalis</name>
    <dbReference type="NCBI Taxonomy" id="2926319"/>
    <lineage>
        <taxon>Bacteria</taxon>
        <taxon>Bacillati</taxon>
        <taxon>Bacillota</taxon>
        <taxon>Erysipelotrichia</taxon>
        <taxon>Erysipelotrichales</taxon>
        <taxon>Erysipelotrichaceae</taxon>
        <taxon>Absicoccus</taxon>
    </lineage>
</organism>
<dbReference type="SUPFAM" id="SSF90123">
    <property type="entry name" value="ABC transporter transmembrane region"/>
    <property type="match status" value="1"/>
</dbReference>
<evidence type="ECO:0000256" key="6">
    <source>
        <dbReference type="ARBA" id="ARBA00023136"/>
    </source>
</evidence>
<keyword evidence="2 7" id="KW-0812">Transmembrane</keyword>
<accession>A0ABU4WK35</accession>
<comment type="subcellular location">
    <subcellularLocation>
        <location evidence="1">Cell membrane</location>
        <topology evidence="1">Multi-pass membrane protein</topology>
    </subcellularLocation>
</comment>
<feature type="transmembrane region" description="Helical" evidence="7">
    <location>
        <begin position="276"/>
        <end position="297"/>
    </location>
</feature>
<dbReference type="GO" id="GO:0005524">
    <property type="term" value="F:ATP binding"/>
    <property type="evidence" value="ECO:0007669"/>
    <property type="project" value="UniProtKB-KW"/>
</dbReference>
<feature type="transmembrane region" description="Helical" evidence="7">
    <location>
        <begin position="135"/>
        <end position="152"/>
    </location>
</feature>
<evidence type="ECO:0000313" key="10">
    <source>
        <dbReference type="EMBL" id="MDX8416912.1"/>
    </source>
</evidence>
<dbReference type="PROSITE" id="PS50893">
    <property type="entry name" value="ABC_TRANSPORTER_2"/>
    <property type="match status" value="1"/>
</dbReference>
<dbReference type="InterPro" id="IPR003439">
    <property type="entry name" value="ABC_transporter-like_ATP-bd"/>
</dbReference>